<feature type="domain" description="Hemicentin-1-like von Willebrand factor A" evidence="8">
    <location>
        <begin position="302"/>
        <end position="465"/>
    </location>
</feature>
<evidence type="ECO:0000256" key="1">
    <source>
        <dbReference type="ARBA" id="ARBA00004613"/>
    </source>
</evidence>
<dbReference type="Pfam" id="PF23560">
    <property type="entry name" value="GBD_Hemicentin"/>
    <property type="match status" value="1"/>
</dbReference>
<evidence type="ECO:0000259" key="9">
    <source>
        <dbReference type="Pfam" id="PF25107"/>
    </source>
</evidence>
<dbReference type="InterPro" id="IPR057615">
    <property type="entry name" value="Ig_VWA7"/>
</dbReference>
<dbReference type="InterPro" id="IPR052577">
    <property type="entry name" value="VWA7"/>
</dbReference>
<evidence type="ECO:0000313" key="11">
    <source>
        <dbReference type="Proteomes" id="UP000694580"/>
    </source>
</evidence>
<organism evidence="10 11">
    <name type="scientific">Denticeps clupeoides</name>
    <name type="common">denticle herring</name>
    <dbReference type="NCBI Taxonomy" id="299321"/>
    <lineage>
        <taxon>Eukaryota</taxon>
        <taxon>Metazoa</taxon>
        <taxon>Chordata</taxon>
        <taxon>Craniata</taxon>
        <taxon>Vertebrata</taxon>
        <taxon>Euteleostomi</taxon>
        <taxon>Actinopterygii</taxon>
        <taxon>Neopterygii</taxon>
        <taxon>Teleostei</taxon>
        <taxon>Clupei</taxon>
        <taxon>Clupeiformes</taxon>
        <taxon>Denticipitoidei</taxon>
        <taxon>Denticipitidae</taxon>
        <taxon>Denticeps</taxon>
    </lineage>
</organism>
<feature type="domain" description="VWA7 Ig-like" evidence="7">
    <location>
        <begin position="693"/>
        <end position="790"/>
    </location>
</feature>
<dbReference type="Pfam" id="PF23619">
    <property type="entry name" value="Ig_VWA7"/>
    <property type="match status" value="1"/>
</dbReference>
<dbReference type="InterPro" id="IPR056862">
    <property type="entry name" value="VWA7_N"/>
</dbReference>
<proteinExistence type="predicted"/>
<evidence type="ECO:0000256" key="2">
    <source>
        <dbReference type="ARBA" id="ARBA00022525"/>
    </source>
</evidence>
<evidence type="ECO:0000259" key="8">
    <source>
        <dbReference type="Pfam" id="PF25106"/>
    </source>
</evidence>
<dbReference type="InterPro" id="IPR036465">
    <property type="entry name" value="vWFA_dom_sf"/>
</dbReference>
<dbReference type="InterPro" id="IPR056861">
    <property type="entry name" value="HMCN1-like_VWA"/>
</dbReference>
<sequence length="931" mass="99013">MALAIAYIIHVTLLFIQSGRLHAFHGISSSSTHAQITTQAALKVTADACESVAALKGTPFVLPPGPLTADSVEKACNAAASAKHFRSALNRINERNSRVDSIHFLDRDYHFDNEQFAMGQKHITTGIIAVKESVKRMSFETAREKLGEILHILQDFYSHSNWVELGNTSPYPNLLRQDLPIDNVADNKTPTCRSCVGKVCKNNILDNIIREKKLTSGYFSITSASKPAGKCSHGELSDKTSTVDPTGGINKDTELSSHGHLHKQATDLAVAASTELLSNIRGAAGDTNFLRLMGIGQSSSVLCFAIDTTGSMSDDIAEVNRVTTRIVDSKKGTVDEPSEYILVPFNDPSFGPVMRTTDSEKFKAEIARLTAHDGGDTPEMSLSGLQLALTNTPPLSEIYVFTDAPAKDFELKGTVMALISSTKSKVNFMITNILTERRRKRSASGISLYQSLAEASGGQVIEVTKGTLPQATSIIIDTARSSLVTIFQAVKRSGSSESFSFTVDPSVKDLVIYVTGRSPTFTVTNPSGESQANSAPSGPVGAISNVGNFYTIRPKSSGTVGLWKISVSSSSYFSVKVMGQSLVDFIYDFVEVIGGSHPTYGALAGQPLADGNATLYVSVIGGDSVKLTEVALVEISGSNVIKGSLQSLGLGNFMVNVNRVPRDMFVVRMMGTINGAPFQRQSATQVRPSGISIKTKISGTWEPGKTFAIPFTLSSKTGGGTYSFRVRNDLGYTLTFPSTLTLTGSSAEGTITITAPVDTVSGTEVTLTIEAESAGAADANYAIIRLAVVAPVTDFTPPVCEVTGVNVACSGDCSRSTWQLFAYVTDGKGSGIDRIKVQHGSGTLTTSKKEEGGTSVTLVTYTASCCSQEVELAAVDAVGNVGTCFRSIRTTLAPTTPTTTIPPTTPAQKKNPLVVYLSVFLNLFKVHENSA</sequence>
<dbReference type="GeneTree" id="ENSGT00390000011517"/>
<accession>A0AAY4A9X2</accession>
<comment type="subcellular location">
    <subcellularLocation>
        <location evidence="1">Secreted</location>
    </subcellularLocation>
</comment>
<dbReference type="PANTHER" id="PTHR14905">
    <property type="entry name" value="NG37"/>
    <property type="match status" value="1"/>
</dbReference>
<feature type="domain" description="VWA7 N-terminal" evidence="9">
    <location>
        <begin position="67"/>
        <end position="290"/>
    </location>
</feature>
<keyword evidence="2" id="KW-0964">Secreted</keyword>
<reference evidence="10" key="3">
    <citation type="submission" date="2025-09" db="UniProtKB">
        <authorList>
            <consortium name="Ensembl"/>
        </authorList>
    </citation>
    <scope>IDENTIFICATION</scope>
</reference>
<feature type="chain" id="PRO_5044214302" description="von Willebrand factor A domain-containing protein 7-like" evidence="5">
    <location>
        <begin position="24"/>
        <end position="931"/>
    </location>
</feature>
<evidence type="ECO:0000259" key="6">
    <source>
        <dbReference type="Pfam" id="PF23560"/>
    </source>
</evidence>
<dbReference type="Gene3D" id="3.40.50.410">
    <property type="entry name" value="von Willebrand factor, type A domain"/>
    <property type="match status" value="1"/>
</dbReference>
<evidence type="ECO:0008006" key="12">
    <source>
        <dbReference type="Google" id="ProtNLM"/>
    </source>
</evidence>
<feature type="signal peptide" evidence="5">
    <location>
        <begin position="1"/>
        <end position="23"/>
    </location>
</feature>
<dbReference type="SUPFAM" id="SSF53300">
    <property type="entry name" value="vWA-like"/>
    <property type="match status" value="1"/>
</dbReference>
<dbReference type="PANTHER" id="PTHR14905:SF18">
    <property type="entry name" value="VON WILLEBRAND FACTOR A DOMAIN-CONTAINING 10, TANDEM DUPLICATE 1-RELATED"/>
    <property type="match status" value="1"/>
</dbReference>
<dbReference type="GO" id="GO:0005576">
    <property type="term" value="C:extracellular region"/>
    <property type="evidence" value="ECO:0007669"/>
    <property type="project" value="UniProtKB-SubCell"/>
</dbReference>
<dbReference type="Ensembl" id="ENSDCDT00010005024.1">
    <property type="protein sequence ID" value="ENSDCDP00010004860.1"/>
    <property type="gene ID" value="ENSDCDG00010002148.1"/>
</dbReference>
<reference evidence="10" key="2">
    <citation type="submission" date="2025-08" db="UniProtKB">
        <authorList>
            <consortium name="Ensembl"/>
        </authorList>
    </citation>
    <scope>IDENTIFICATION</scope>
</reference>
<keyword evidence="3 5" id="KW-0732">Signal</keyword>
<feature type="domain" description="Hemicentin/VWA7 galactose-binding" evidence="6">
    <location>
        <begin position="484"/>
        <end position="581"/>
    </location>
</feature>
<dbReference type="RefSeq" id="XP_028833070.1">
    <property type="nucleotide sequence ID" value="XM_028977237.1"/>
</dbReference>
<protein>
    <recommendedName>
        <fullName evidence="12">von Willebrand factor A domain-containing protein 7-like</fullName>
    </recommendedName>
</protein>
<evidence type="ECO:0000259" key="7">
    <source>
        <dbReference type="Pfam" id="PF23619"/>
    </source>
</evidence>
<evidence type="ECO:0000256" key="5">
    <source>
        <dbReference type="SAM" id="SignalP"/>
    </source>
</evidence>
<gene>
    <name evidence="10" type="primary">LOC114788560</name>
</gene>
<dbReference type="Pfam" id="PF25107">
    <property type="entry name" value="VWA7_N"/>
    <property type="match status" value="1"/>
</dbReference>
<keyword evidence="4" id="KW-0325">Glycoprotein</keyword>
<dbReference type="AlphaFoldDB" id="A0AAY4A9X2"/>
<evidence type="ECO:0000256" key="4">
    <source>
        <dbReference type="ARBA" id="ARBA00023180"/>
    </source>
</evidence>
<dbReference type="Proteomes" id="UP000694580">
    <property type="component" value="Chromosome 4"/>
</dbReference>
<evidence type="ECO:0000313" key="10">
    <source>
        <dbReference type="Ensembl" id="ENSDCDP00010004860.1"/>
    </source>
</evidence>
<keyword evidence="11" id="KW-1185">Reference proteome</keyword>
<dbReference type="Pfam" id="PF25106">
    <property type="entry name" value="VWA_4"/>
    <property type="match status" value="1"/>
</dbReference>
<name>A0AAY4A9X2_9TELE</name>
<dbReference type="GeneID" id="114788560"/>
<evidence type="ECO:0000256" key="3">
    <source>
        <dbReference type="ARBA" id="ARBA00022729"/>
    </source>
</evidence>
<reference evidence="10 11" key="1">
    <citation type="submission" date="2020-06" db="EMBL/GenBank/DDBJ databases">
        <authorList>
            <consortium name="Wellcome Sanger Institute Data Sharing"/>
        </authorList>
    </citation>
    <scope>NUCLEOTIDE SEQUENCE [LARGE SCALE GENOMIC DNA]</scope>
</reference>
<dbReference type="InterPro" id="IPR056475">
    <property type="entry name" value="GBD_Hemicentin/VWA7"/>
</dbReference>